<dbReference type="GO" id="GO:0005524">
    <property type="term" value="F:ATP binding"/>
    <property type="evidence" value="ECO:0007669"/>
    <property type="project" value="UniProtKB-KW"/>
</dbReference>
<evidence type="ECO:0000256" key="12">
    <source>
        <dbReference type="ARBA" id="ARBA00023125"/>
    </source>
</evidence>
<dbReference type="Gene3D" id="1.20.1580.10">
    <property type="entry name" value="ABC transporter ATPase like domain"/>
    <property type="match status" value="2"/>
</dbReference>
<evidence type="ECO:0000256" key="9">
    <source>
        <dbReference type="ARBA" id="ARBA00022833"/>
    </source>
</evidence>
<feature type="domain" description="ABC transporter" evidence="18">
    <location>
        <begin position="608"/>
        <end position="945"/>
    </location>
</feature>
<evidence type="ECO:0000256" key="7">
    <source>
        <dbReference type="ARBA" id="ARBA00022769"/>
    </source>
</evidence>
<evidence type="ECO:0000256" key="5">
    <source>
        <dbReference type="ARBA" id="ARBA00022741"/>
    </source>
</evidence>
<dbReference type="InterPro" id="IPR003439">
    <property type="entry name" value="ABC_transporter-like_ATP-bd"/>
</dbReference>
<accession>A0A940IHN8</accession>
<protein>
    <recommendedName>
        <fullName evidence="15">UvrABC system protein A</fullName>
    </recommendedName>
    <alternativeName>
        <fullName evidence="16">Excinuclease ABC subunit A</fullName>
    </alternativeName>
</protein>
<dbReference type="Pfam" id="PF17755">
    <property type="entry name" value="UvrA_DNA-bind"/>
    <property type="match status" value="1"/>
</dbReference>
<dbReference type="PROSITE" id="PS00211">
    <property type="entry name" value="ABC_TRANSPORTER_1"/>
    <property type="match status" value="2"/>
</dbReference>
<organism evidence="19 20">
    <name type="scientific">Candidatus Cryptobacteroides avicola</name>
    <dbReference type="NCBI Taxonomy" id="2840757"/>
    <lineage>
        <taxon>Bacteria</taxon>
        <taxon>Pseudomonadati</taxon>
        <taxon>Bacteroidota</taxon>
        <taxon>Bacteroidia</taxon>
        <taxon>Bacteroidales</taxon>
        <taxon>Candidatus Cryptobacteroides</taxon>
    </lineage>
</organism>
<keyword evidence="5" id="KW-0547">Nucleotide-binding</keyword>
<dbReference type="Pfam" id="PF17760">
    <property type="entry name" value="UvrA_inter"/>
    <property type="match status" value="1"/>
</dbReference>
<reference evidence="19" key="2">
    <citation type="journal article" date="2021" name="PeerJ">
        <title>Extensive microbial diversity within the chicken gut microbiome revealed by metagenomics and culture.</title>
        <authorList>
            <person name="Gilroy R."/>
            <person name="Ravi A."/>
            <person name="Getino M."/>
            <person name="Pursley I."/>
            <person name="Horton D.L."/>
            <person name="Alikhan N.F."/>
            <person name="Baker D."/>
            <person name="Gharbi K."/>
            <person name="Hall N."/>
            <person name="Watson M."/>
            <person name="Adriaenssens E.M."/>
            <person name="Foster-Nyarko E."/>
            <person name="Jarju S."/>
            <person name="Secka A."/>
            <person name="Antonio M."/>
            <person name="Oren A."/>
            <person name="Chaudhuri R.R."/>
            <person name="La Ragione R."/>
            <person name="Hildebrand F."/>
            <person name="Pallen M.J."/>
        </authorList>
    </citation>
    <scope>NUCLEOTIDE SEQUENCE</scope>
    <source>
        <strain evidence="19">G3-8215</strain>
    </source>
</reference>
<evidence type="ECO:0000259" key="18">
    <source>
        <dbReference type="PROSITE" id="PS50893"/>
    </source>
</evidence>
<keyword evidence="13" id="KW-0234">DNA repair</keyword>
<dbReference type="Gene3D" id="3.30.1490.20">
    <property type="entry name" value="ATP-grasp fold, A domain"/>
    <property type="match status" value="1"/>
</dbReference>
<evidence type="ECO:0000256" key="15">
    <source>
        <dbReference type="ARBA" id="ARBA00039316"/>
    </source>
</evidence>
<evidence type="ECO:0000256" key="6">
    <source>
        <dbReference type="ARBA" id="ARBA00022763"/>
    </source>
</evidence>
<dbReference type="Gene3D" id="1.10.8.280">
    <property type="entry name" value="ABC transporter ATPase domain-like"/>
    <property type="match status" value="1"/>
</dbReference>
<name>A0A940IHN8_9BACT</name>
<feature type="compositionally biased region" description="Polar residues" evidence="17">
    <location>
        <begin position="576"/>
        <end position="588"/>
    </location>
</feature>
<feature type="region of interest" description="Disordered" evidence="17">
    <location>
        <begin position="569"/>
        <end position="589"/>
    </location>
</feature>
<evidence type="ECO:0000256" key="4">
    <source>
        <dbReference type="ARBA" id="ARBA00022737"/>
    </source>
</evidence>
<evidence type="ECO:0000256" key="2">
    <source>
        <dbReference type="ARBA" id="ARBA00022490"/>
    </source>
</evidence>
<keyword evidence="3" id="KW-0479">Metal-binding</keyword>
<dbReference type="GO" id="GO:0008270">
    <property type="term" value="F:zinc ion binding"/>
    <property type="evidence" value="ECO:0007669"/>
    <property type="project" value="UniProtKB-KW"/>
</dbReference>
<evidence type="ECO:0000256" key="8">
    <source>
        <dbReference type="ARBA" id="ARBA00022771"/>
    </source>
</evidence>
<keyword evidence="12" id="KW-0238">DNA-binding</keyword>
<keyword evidence="11" id="KW-0267">Excision nuclease</keyword>
<keyword evidence="6" id="KW-0227">DNA damage</keyword>
<evidence type="ECO:0000256" key="11">
    <source>
        <dbReference type="ARBA" id="ARBA00022881"/>
    </source>
</evidence>
<dbReference type="InterPro" id="IPR041552">
    <property type="entry name" value="UvrA_DNA-bd"/>
</dbReference>
<dbReference type="SUPFAM" id="SSF52540">
    <property type="entry name" value="P-loop containing nucleoside triphosphate hydrolases"/>
    <property type="match status" value="2"/>
</dbReference>
<dbReference type="InterPro" id="IPR041102">
    <property type="entry name" value="UvrA_inter"/>
</dbReference>
<dbReference type="Gene3D" id="3.40.50.300">
    <property type="entry name" value="P-loop containing nucleotide triphosphate hydrolases"/>
    <property type="match status" value="2"/>
</dbReference>
<keyword evidence="2" id="KW-0963">Cytoplasm</keyword>
<dbReference type="CDD" id="cd03271">
    <property type="entry name" value="ABC_UvrA_II"/>
    <property type="match status" value="1"/>
</dbReference>
<dbReference type="PANTHER" id="PTHR43152">
    <property type="entry name" value="UVRABC SYSTEM PROTEIN A"/>
    <property type="match status" value="1"/>
</dbReference>
<dbReference type="GO" id="GO:0004518">
    <property type="term" value="F:nuclease activity"/>
    <property type="evidence" value="ECO:0007669"/>
    <property type="project" value="UniProtKB-KW"/>
</dbReference>
<gene>
    <name evidence="19" type="ORF">IAB75_02440</name>
</gene>
<dbReference type="Proteomes" id="UP000725002">
    <property type="component" value="Unassembled WGS sequence"/>
</dbReference>
<proteinExistence type="inferred from homology"/>
<evidence type="ECO:0000256" key="13">
    <source>
        <dbReference type="ARBA" id="ARBA00023204"/>
    </source>
</evidence>
<dbReference type="GO" id="GO:0005737">
    <property type="term" value="C:cytoplasm"/>
    <property type="evidence" value="ECO:0007669"/>
    <property type="project" value="UniProtKB-SubCell"/>
</dbReference>
<evidence type="ECO:0000256" key="10">
    <source>
        <dbReference type="ARBA" id="ARBA00022840"/>
    </source>
</evidence>
<dbReference type="InterPro" id="IPR013815">
    <property type="entry name" value="ATP_grasp_subdomain_1"/>
</dbReference>
<comment type="similarity">
    <text evidence="14">Belongs to the ABC transporter superfamily. UvrA family.</text>
</comment>
<evidence type="ECO:0000256" key="16">
    <source>
        <dbReference type="ARBA" id="ARBA00042156"/>
    </source>
</evidence>
<keyword evidence="10" id="KW-0067">ATP-binding</keyword>
<keyword evidence="9" id="KW-0862">Zinc</keyword>
<dbReference type="GO" id="GO:0003677">
    <property type="term" value="F:DNA binding"/>
    <property type="evidence" value="ECO:0007669"/>
    <property type="project" value="UniProtKB-KW"/>
</dbReference>
<dbReference type="PROSITE" id="PS50893">
    <property type="entry name" value="ABC_TRANSPORTER_2"/>
    <property type="match status" value="1"/>
</dbReference>
<dbReference type="GO" id="GO:0016887">
    <property type="term" value="F:ATP hydrolysis activity"/>
    <property type="evidence" value="ECO:0007669"/>
    <property type="project" value="InterPro"/>
</dbReference>
<evidence type="ECO:0000256" key="14">
    <source>
        <dbReference type="ARBA" id="ARBA00038000"/>
    </source>
</evidence>
<dbReference type="InterPro" id="IPR027417">
    <property type="entry name" value="P-loop_NTPase"/>
</dbReference>
<reference evidence="19" key="1">
    <citation type="submission" date="2020-10" db="EMBL/GenBank/DDBJ databases">
        <authorList>
            <person name="Gilroy R."/>
        </authorList>
    </citation>
    <scope>NUCLEOTIDE SEQUENCE</scope>
    <source>
        <strain evidence="19">G3-8215</strain>
    </source>
</reference>
<comment type="subcellular location">
    <subcellularLocation>
        <location evidence="1">Cytoplasm</location>
    </subcellularLocation>
</comment>
<evidence type="ECO:0000313" key="19">
    <source>
        <dbReference type="EMBL" id="MBO8482964.1"/>
    </source>
</evidence>
<dbReference type="AlphaFoldDB" id="A0A940IHN8"/>
<sequence length="956" mass="105025">MGNDNTEYIEIRGARAHNLKGVSLSIPRDRFVVITGLSGSGKSSLAFDTIYAEGQRRYMDTLSAYAKQFMGILEKPEVESITGLSPIIAIEQKTTGNNPRSTVGTITEIYDFLRLLYAKASRAYSPATGREMVRYTDQQIVDLIIENYRGRKCYLLAPLVKGRKGHYKELFDQLRRRGYTQVRIDGELKDLSEVTQLDRYKAHFIELVIDRLKPTGDDQKRIRDSVMSALNYGKGSLAVMDTETAGLHHYSKHLVCPETGLSLAEPAPHSFSFNSPQGYCPHCKGLGMIVDVNMDTIVPDRSVSIADGGIVPLGKIRETRKFDIIRSIARKYNFSLYDPICELPDEVIPLIVFGSDELFRVGEGTSSEMVAFPGIVEDIPDKIVCPVCHGTRLNRETEYFKIDGKTISEVSAMEISALKEWLDSLEGKLNARENAIARDILKELRERVSFLLDVGLEYLSLDRATASLSGGESQRIRLATQIGSKLVNVLYILDEPSIGLHQRDNRKLIASLKKLRDEGNSVMVVEHDIETMLSADWLVDVGPGAGEDGGRICLSAPVDALLDSCRNSSEKDRVTATGQSGTEGQTDNPHYIIGPSITLDYLTGRKQIEVPTLRRKGNGLYLGIRGARGNNLKNVDVDLPLGMFIGISGVSGSGKSSLINDTLMPVLKNKFYNAKMHPLPYGQIVGVENIDKLIEIDQSPIGRTPRSNPATFTGVFNDIRALFESTPDAKVRGFKAGRFSFNVPGGRCEECKGAGIKVIEMNFLPSVNVVCKECRGRRYKEDTLAVKYKGKNINDVLEMSISEAYEFFSSIPAIAQKLKSMVDVGLGYVRLGQSAVTLSGGESQRMKLAAELARRSTGSTLYILDEPTTGLHSEDIKVLLGVLQQLVDQGNSVIVIEHNLDVLKSADYIFDMGPEGGKAGGRIVAQGTPEELAEDPASVTGPFLKEVLGQGGSDLR</sequence>
<evidence type="ECO:0000256" key="3">
    <source>
        <dbReference type="ARBA" id="ARBA00022723"/>
    </source>
</evidence>
<evidence type="ECO:0000313" key="20">
    <source>
        <dbReference type="Proteomes" id="UP000725002"/>
    </source>
</evidence>
<evidence type="ECO:0000256" key="17">
    <source>
        <dbReference type="SAM" id="MobiDB-lite"/>
    </source>
</evidence>
<comment type="caution">
    <text evidence="19">The sequence shown here is derived from an EMBL/GenBank/DDBJ whole genome shotgun (WGS) entry which is preliminary data.</text>
</comment>
<keyword evidence="7" id="KW-0228">DNA excision</keyword>
<keyword evidence="4" id="KW-0677">Repeat</keyword>
<dbReference type="EMBL" id="JADILV010000017">
    <property type="protein sequence ID" value="MBO8482964.1"/>
    <property type="molecule type" value="Genomic_DNA"/>
</dbReference>
<keyword evidence="8" id="KW-0863">Zinc-finger</keyword>
<dbReference type="PANTHER" id="PTHR43152:SF3">
    <property type="entry name" value="UVRABC SYSTEM PROTEIN A"/>
    <property type="match status" value="1"/>
</dbReference>
<dbReference type="InterPro" id="IPR017871">
    <property type="entry name" value="ABC_transporter-like_CS"/>
</dbReference>
<dbReference type="GO" id="GO:0006281">
    <property type="term" value="P:DNA repair"/>
    <property type="evidence" value="ECO:0007669"/>
    <property type="project" value="UniProtKB-KW"/>
</dbReference>
<evidence type="ECO:0000256" key="1">
    <source>
        <dbReference type="ARBA" id="ARBA00004496"/>
    </source>
</evidence>